<name>A0A067WG37_9HYPH</name>
<protein>
    <submittedName>
        <fullName evidence="1">Uncharacterized protein</fullName>
    </submittedName>
</protein>
<keyword evidence="2" id="KW-1185">Reference proteome</keyword>
<dbReference type="eggNOG" id="COG1673">
    <property type="taxonomic scope" value="Bacteria"/>
</dbReference>
<dbReference type="HOGENOM" id="CLU_190477_0_0_5"/>
<sequence>MRHWIAIISLFHARLAAEFGLLQVCYGKAEPLQKKPLKEVDSLYCLRCEMRSGQVLRTIKFQYMI</sequence>
<evidence type="ECO:0000313" key="2">
    <source>
        <dbReference type="Proteomes" id="UP000027015"/>
    </source>
</evidence>
<evidence type="ECO:0000313" key="1">
    <source>
        <dbReference type="EMBL" id="KEC55778.1"/>
    </source>
</evidence>
<accession>A0A067WG37</accession>
<gene>
    <name evidence="1" type="ORF">O9A_00556</name>
</gene>
<dbReference type="EMBL" id="AHPL01000006">
    <property type="protein sequence ID" value="KEC55778.1"/>
    <property type="molecule type" value="Genomic_DNA"/>
</dbReference>
<comment type="caution">
    <text evidence="1">The sequence shown here is derived from an EMBL/GenBank/DDBJ whole genome shotgun (WGS) entry which is preliminary data.</text>
</comment>
<dbReference type="AlphaFoldDB" id="A0A067WG37"/>
<organism evidence="1 2">
    <name type="scientific">Bartonella koehlerae C-29</name>
    <dbReference type="NCBI Taxonomy" id="1134510"/>
    <lineage>
        <taxon>Bacteria</taxon>
        <taxon>Pseudomonadati</taxon>
        <taxon>Pseudomonadota</taxon>
        <taxon>Alphaproteobacteria</taxon>
        <taxon>Hyphomicrobiales</taxon>
        <taxon>Bartonellaceae</taxon>
        <taxon>Bartonella</taxon>
    </lineage>
</organism>
<proteinExistence type="predicted"/>
<dbReference type="Proteomes" id="UP000027015">
    <property type="component" value="Unassembled WGS sequence"/>
</dbReference>
<reference evidence="1 2" key="1">
    <citation type="submission" date="2012-04" db="EMBL/GenBank/DDBJ databases">
        <title>The Genome Sequence of Bartonella koehlerae C-29.</title>
        <authorList>
            <consortium name="The Broad Institute Genome Sequencing Platform"/>
            <consortium name="The Broad Institute Genome Sequencing Center for Infectious Disease"/>
            <person name="Feldgarden M."/>
            <person name="Kirby J."/>
            <person name="Kosoy M."/>
            <person name="Birtles R."/>
            <person name="Probert W.S."/>
            <person name="Chiaraviglio L."/>
            <person name="Walker B."/>
            <person name="Young S.K."/>
            <person name="Zeng Q."/>
            <person name="Gargeya S."/>
            <person name="Fitzgerald M."/>
            <person name="Haas B."/>
            <person name="Abouelleil A."/>
            <person name="Alvarado L."/>
            <person name="Arachchi H.M."/>
            <person name="Berlin A.M."/>
            <person name="Chapman S.B."/>
            <person name="Goldberg J."/>
            <person name="Griggs A."/>
            <person name="Gujja S."/>
            <person name="Hansen M."/>
            <person name="Howarth C."/>
            <person name="Imamovic A."/>
            <person name="Larimer J."/>
            <person name="McCowen C."/>
            <person name="Montmayeur A."/>
            <person name="Murphy C."/>
            <person name="Neiman D."/>
            <person name="Pearson M."/>
            <person name="Priest M."/>
            <person name="Roberts A."/>
            <person name="Saif S."/>
            <person name="Shea T."/>
            <person name="Sisk P."/>
            <person name="Sykes S."/>
            <person name="Wortman J."/>
            <person name="Nusbaum C."/>
            <person name="Birren B."/>
        </authorList>
    </citation>
    <scope>NUCLEOTIDE SEQUENCE [LARGE SCALE GENOMIC DNA]</scope>
    <source>
        <strain evidence="1 2">C-29</strain>
    </source>
</reference>